<protein>
    <submittedName>
        <fullName evidence="2">Uncharacterized protein</fullName>
    </submittedName>
</protein>
<feature type="region of interest" description="Disordered" evidence="1">
    <location>
        <begin position="1"/>
        <end position="41"/>
    </location>
</feature>
<evidence type="ECO:0000313" key="2">
    <source>
        <dbReference type="EMBL" id="VDP80432.1"/>
    </source>
</evidence>
<dbReference type="AlphaFoldDB" id="A0A3P8FVR9"/>
<proteinExistence type="predicted"/>
<organism evidence="2 3">
    <name type="scientific">Schistosoma mattheei</name>
    <dbReference type="NCBI Taxonomy" id="31246"/>
    <lineage>
        <taxon>Eukaryota</taxon>
        <taxon>Metazoa</taxon>
        <taxon>Spiralia</taxon>
        <taxon>Lophotrochozoa</taxon>
        <taxon>Platyhelminthes</taxon>
        <taxon>Trematoda</taxon>
        <taxon>Digenea</taxon>
        <taxon>Strigeidida</taxon>
        <taxon>Schistosomatoidea</taxon>
        <taxon>Schistosomatidae</taxon>
        <taxon>Schistosoma</taxon>
    </lineage>
</organism>
<feature type="compositionally biased region" description="Basic residues" evidence="1">
    <location>
        <begin position="32"/>
        <end position="41"/>
    </location>
</feature>
<gene>
    <name evidence="2" type="ORF">SMTD_LOCUS19663</name>
</gene>
<evidence type="ECO:0000256" key="1">
    <source>
        <dbReference type="SAM" id="MobiDB-lite"/>
    </source>
</evidence>
<evidence type="ECO:0000313" key="3">
    <source>
        <dbReference type="Proteomes" id="UP000269396"/>
    </source>
</evidence>
<keyword evidence="3" id="KW-1185">Reference proteome</keyword>
<sequence length="41" mass="4683">MSKRENYRHITLLSVPGESLQESVAKPDERRGRRPTSRSTG</sequence>
<reference evidence="2 3" key="1">
    <citation type="submission" date="2018-11" db="EMBL/GenBank/DDBJ databases">
        <authorList>
            <consortium name="Pathogen Informatics"/>
        </authorList>
    </citation>
    <scope>NUCLEOTIDE SEQUENCE [LARGE SCALE GENOMIC DNA]</scope>
    <source>
        <strain>Denwood</strain>
        <strain evidence="3">Zambia</strain>
    </source>
</reference>
<accession>A0A3P8FVR9</accession>
<dbReference type="Proteomes" id="UP000269396">
    <property type="component" value="Unassembled WGS sequence"/>
</dbReference>
<name>A0A3P8FVR9_9TREM</name>
<dbReference type="EMBL" id="UZAL01042759">
    <property type="protein sequence ID" value="VDP80432.1"/>
    <property type="molecule type" value="Genomic_DNA"/>
</dbReference>